<evidence type="ECO:0000256" key="1">
    <source>
        <dbReference type="SAM" id="Phobius"/>
    </source>
</evidence>
<feature type="transmembrane region" description="Helical" evidence="1">
    <location>
        <begin position="380"/>
        <end position="400"/>
    </location>
</feature>
<dbReference type="AlphaFoldDB" id="Q1IMP8"/>
<dbReference type="RefSeq" id="WP_011523653.1">
    <property type="nucleotide sequence ID" value="NC_008009.1"/>
</dbReference>
<dbReference type="Proteomes" id="UP000002432">
    <property type="component" value="Chromosome"/>
</dbReference>
<keyword evidence="1" id="KW-0472">Membrane</keyword>
<evidence type="ECO:0008006" key="4">
    <source>
        <dbReference type="Google" id="ProtNLM"/>
    </source>
</evidence>
<gene>
    <name evidence="2" type="ordered locus">Acid345_2851</name>
</gene>
<dbReference type="EnsemblBacteria" id="ABF41852">
    <property type="protein sequence ID" value="ABF41852"/>
    <property type="gene ID" value="Acid345_2851"/>
</dbReference>
<evidence type="ECO:0000313" key="3">
    <source>
        <dbReference type="Proteomes" id="UP000002432"/>
    </source>
</evidence>
<dbReference type="OrthoDB" id="118463at2"/>
<organism evidence="2 3">
    <name type="scientific">Koribacter versatilis (strain Ellin345)</name>
    <dbReference type="NCBI Taxonomy" id="204669"/>
    <lineage>
        <taxon>Bacteria</taxon>
        <taxon>Pseudomonadati</taxon>
        <taxon>Acidobacteriota</taxon>
        <taxon>Terriglobia</taxon>
        <taxon>Terriglobales</taxon>
        <taxon>Candidatus Korobacteraceae</taxon>
        <taxon>Candidatus Korobacter</taxon>
    </lineage>
</organism>
<dbReference type="STRING" id="204669.Acid345_2851"/>
<feature type="transmembrane region" description="Helical" evidence="1">
    <location>
        <begin position="16"/>
        <end position="39"/>
    </location>
</feature>
<keyword evidence="1" id="KW-1133">Transmembrane helix</keyword>
<feature type="transmembrane region" description="Helical" evidence="1">
    <location>
        <begin position="481"/>
        <end position="501"/>
    </location>
</feature>
<sequence length="702" mass="77779">MHIGQFTVRDLLGCSAAIVAFAPFLLAPGFCVGHFCNIFGFRTARWPERIAASLALSFAITPISATLIARFSSLSTALAICLASFALAAVIIARELQHTGLTPPSRSTKVALWLCGIWIVLVLVSVVDVQLGTRIYPTAATFDLSLRTAVTDAALRTGVPPANPMFFPGHAIAMRYYYYWYVVCALPAKLCGFSPRIATLASIAWGGFGIAALIPLYLKHFCGERSQVGRKSVIGIALLAVTGLDLIPTLRIFLSEHTILPDMEWWDWAQVTSWFDSMIWVPHHIAALVALLAGFLVLWDVPEDAPRSQRVKAAIIAGLAFASAAGLSVYVTFTVGLFLIIWAIILLRSHLLGEFLMFLGTGLVTVIVSLGYLHDLRQPGLGVGFAAFYVRALASIQQWGDAHIHSLWLENLFLAAMLPVYYFLELGFFALVAIAKGWKMFRRERPLEKWEWACVTMLGSSALVGSFMMSTTGNNDLGYRALLLGQFVLILWAVPIVFRWTAAGGSYRTRWTLLAQTFLAFGVLGTAYQLTVLRTFIYLNDQTSYTDEAPWLPEPDAIGWQLYYIRSGFEKLNSRLPKDAIVQYNPVNPAYVPSLLYSWHQTVAGVGACGTGFGGDPFECLPYQSKIVALFGSRTSVKFDDADAVCKDLKIDVLIAQRTDRMWALRKSWVWTERPVVSTPVFRAFACGNRREEIERRFAAER</sequence>
<feature type="transmembrane region" description="Helical" evidence="1">
    <location>
        <begin position="274"/>
        <end position="301"/>
    </location>
</feature>
<evidence type="ECO:0000313" key="2">
    <source>
        <dbReference type="EMBL" id="ABF41852.1"/>
    </source>
</evidence>
<dbReference type="EMBL" id="CP000360">
    <property type="protein sequence ID" value="ABF41852.1"/>
    <property type="molecule type" value="Genomic_DNA"/>
</dbReference>
<keyword evidence="1" id="KW-0812">Transmembrane</keyword>
<feature type="transmembrane region" description="Helical" evidence="1">
    <location>
        <begin position="233"/>
        <end position="254"/>
    </location>
</feature>
<feature type="transmembrane region" description="Helical" evidence="1">
    <location>
        <begin position="420"/>
        <end position="438"/>
    </location>
</feature>
<dbReference type="eggNOG" id="ENOG502ZBHG">
    <property type="taxonomic scope" value="Bacteria"/>
</dbReference>
<feature type="transmembrane region" description="Helical" evidence="1">
    <location>
        <begin position="313"/>
        <end position="345"/>
    </location>
</feature>
<reference evidence="2 3" key="1">
    <citation type="journal article" date="2009" name="Appl. Environ. Microbiol.">
        <title>Three genomes from the phylum Acidobacteria provide insight into the lifestyles of these microorganisms in soils.</title>
        <authorList>
            <person name="Ward N.L."/>
            <person name="Challacombe J.F."/>
            <person name="Janssen P.H."/>
            <person name="Henrissat B."/>
            <person name="Coutinho P.M."/>
            <person name="Wu M."/>
            <person name="Xie G."/>
            <person name="Haft D.H."/>
            <person name="Sait M."/>
            <person name="Badger J."/>
            <person name="Barabote R.D."/>
            <person name="Bradley B."/>
            <person name="Brettin T.S."/>
            <person name="Brinkac L.M."/>
            <person name="Bruce D."/>
            <person name="Creasy T."/>
            <person name="Daugherty S.C."/>
            <person name="Davidsen T.M."/>
            <person name="DeBoy R.T."/>
            <person name="Detter J.C."/>
            <person name="Dodson R.J."/>
            <person name="Durkin A.S."/>
            <person name="Ganapathy A."/>
            <person name="Gwinn-Giglio M."/>
            <person name="Han C.S."/>
            <person name="Khouri H."/>
            <person name="Kiss H."/>
            <person name="Kothari S.P."/>
            <person name="Madupu R."/>
            <person name="Nelson K.E."/>
            <person name="Nelson W.C."/>
            <person name="Paulsen I."/>
            <person name="Penn K."/>
            <person name="Ren Q."/>
            <person name="Rosovitz M.J."/>
            <person name="Selengut J.D."/>
            <person name="Shrivastava S."/>
            <person name="Sullivan S.A."/>
            <person name="Tapia R."/>
            <person name="Thompson L.S."/>
            <person name="Watkins K.L."/>
            <person name="Yang Q."/>
            <person name="Yu C."/>
            <person name="Zafar N."/>
            <person name="Zhou L."/>
            <person name="Kuske C.R."/>
        </authorList>
    </citation>
    <scope>NUCLEOTIDE SEQUENCE [LARGE SCALE GENOMIC DNA]</scope>
    <source>
        <strain evidence="2 3">Ellin345</strain>
    </source>
</reference>
<keyword evidence="3" id="KW-1185">Reference proteome</keyword>
<feature type="transmembrane region" description="Helical" evidence="1">
    <location>
        <begin position="77"/>
        <end position="96"/>
    </location>
</feature>
<feature type="transmembrane region" description="Helical" evidence="1">
    <location>
        <begin position="197"/>
        <end position="218"/>
    </location>
</feature>
<name>Q1IMP8_KORVE</name>
<feature type="transmembrane region" description="Helical" evidence="1">
    <location>
        <begin position="108"/>
        <end position="127"/>
    </location>
</feature>
<dbReference type="HOGENOM" id="CLU_412072_0_0_0"/>
<dbReference type="KEGG" id="aba:Acid345_2851"/>
<protein>
    <recommendedName>
        <fullName evidence="4">Glycosyltransferase RgtA/B/C/D-like domain-containing protein</fullName>
    </recommendedName>
</protein>
<proteinExistence type="predicted"/>
<feature type="transmembrane region" description="Helical" evidence="1">
    <location>
        <begin position="513"/>
        <end position="530"/>
    </location>
</feature>
<feature type="transmembrane region" description="Helical" evidence="1">
    <location>
        <begin position="51"/>
        <end position="71"/>
    </location>
</feature>
<feature type="transmembrane region" description="Helical" evidence="1">
    <location>
        <begin position="450"/>
        <end position="469"/>
    </location>
</feature>
<feature type="transmembrane region" description="Helical" evidence="1">
    <location>
        <begin position="351"/>
        <end position="373"/>
    </location>
</feature>
<accession>Q1IMP8</accession>